<evidence type="ECO:0000313" key="2">
    <source>
        <dbReference type="Proteomes" id="UP000515679"/>
    </source>
</evidence>
<dbReference type="Proteomes" id="UP000515679">
    <property type="component" value="Chromosome"/>
</dbReference>
<reference evidence="1 2" key="1">
    <citation type="submission" date="2019-07" db="EMBL/GenBank/DDBJ databases">
        <authorList>
            <person name="Kim J.K."/>
            <person name="Cheong H.-M."/>
            <person name="Choi Y."/>
            <person name="Hwang K.J."/>
            <person name="Lee S."/>
            <person name="Choi C."/>
        </authorList>
    </citation>
    <scope>NUCLEOTIDE SEQUENCE [LARGE SCALE GENOMIC DNA]</scope>
    <source>
        <strain evidence="1 2">KS 22</strain>
    </source>
</reference>
<proteinExistence type="predicted"/>
<evidence type="ECO:0000313" key="1">
    <source>
        <dbReference type="EMBL" id="QMV42308.1"/>
    </source>
</evidence>
<dbReference type="KEGG" id="cchl:FPL14_14730"/>
<keyword evidence="2" id="KW-1185">Reference proteome</keyword>
<name>A0A7G5BZC4_9BACL</name>
<protein>
    <submittedName>
        <fullName evidence="1">Uncharacterized protein</fullName>
    </submittedName>
</protein>
<dbReference type="EMBL" id="CP041969">
    <property type="protein sequence ID" value="QMV42308.1"/>
    <property type="molecule type" value="Genomic_DNA"/>
</dbReference>
<dbReference type="RefSeq" id="WP_182303701.1">
    <property type="nucleotide sequence ID" value="NZ_CP041969.1"/>
</dbReference>
<dbReference type="AlphaFoldDB" id="A0A7G5BZC4"/>
<sequence>METVGSAFRKHPELEPSGKLSLLGRACCSAELMNAYLRRRNPQAPELADMYLRTGERYGVRGDVAFCQMVHETRGWTEEISGPSWSPRLLAQWMEEESIEAHMQILYSFAMGLPVPQQSDAARRQIERIERAGWRGTVACWEDLNGKWSASGNHRYGQDIVAIWRNMLECRGSGAAMNDHPQEQDDPRRMTQREKMTGNVDWSSLSNESMKWLHSRRLLPVPAPHPDRKVTWAELADLLHRWEKRAPADTIENEASIY</sequence>
<organism evidence="1 2">
    <name type="scientific">Cohnella cholangitidis</name>
    <dbReference type="NCBI Taxonomy" id="2598458"/>
    <lineage>
        <taxon>Bacteria</taxon>
        <taxon>Bacillati</taxon>
        <taxon>Bacillota</taxon>
        <taxon>Bacilli</taxon>
        <taxon>Bacillales</taxon>
        <taxon>Paenibacillaceae</taxon>
        <taxon>Cohnella</taxon>
    </lineage>
</organism>
<accession>A0A7G5BZC4</accession>
<gene>
    <name evidence="1" type="ORF">FPL14_14730</name>
</gene>